<evidence type="ECO:0000259" key="6">
    <source>
        <dbReference type="Pfam" id="PF12253"/>
    </source>
</evidence>
<feature type="compositionally biased region" description="Basic and acidic residues" evidence="5">
    <location>
        <begin position="1"/>
        <end position="21"/>
    </location>
</feature>
<feature type="compositionally biased region" description="Basic residues" evidence="5">
    <location>
        <begin position="498"/>
        <end position="512"/>
    </location>
</feature>
<proteinExistence type="predicted"/>
<dbReference type="Proteomes" id="UP001497522">
    <property type="component" value="Chromosome 11"/>
</dbReference>
<feature type="domain" description="Chromatin assembly factor 1 subunit A dimerization" evidence="6">
    <location>
        <begin position="292"/>
        <end position="360"/>
    </location>
</feature>
<protein>
    <recommendedName>
        <fullName evidence="6">Chromatin assembly factor 1 subunit A dimerization domain-containing protein</fullName>
    </recommendedName>
</protein>
<feature type="region of interest" description="Disordered" evidence="5">
    <location>
        <begin position="490"/>
        <end position="519"/>
    </location>
</feature>
<keyword evidence="2" id="KW-0227">DNA damage</keyword>
<evidence type="ECO:0000256" key="3">
    <source>
        <dbReference type="ARBA" id="ARBA00023204"/>
    </source>
</evidence>
<accession>A0ABP1ADA2</accession>
<gene>
    <name evidence="7" type="ORF">CSSPJE1EN2_LOCUS3506</name>
</gene>
<keyword evidence="4" id="KW-0539">Nucleus</keyword>
<feature type="region of interest" description="Disordered" evidence="5">
    <location>
        <begin position="332"/>
        <end position="352"/>
    </location>
</feature>
<evidence type="ECO:0000256" key="5">
    <source>
        <dbReference type="SAM" id="MobiDB-lite"/>
    </source>
</evidence>
<dbReference type="PANTHER" id="PTHR15272">
    <property type="entry name" value="CHROMATIN ASSEMBLY FACTOR 1 SUBUNIT A CAF-1 SUBUNIT A"/>
    <property type="match status" value="1"/>
</dbReference>
<dbReference type="Pfam" id="PF12253">
    <property type="entry name" value="CAF1A_dimeriz"/>
    <property type="match status" value="1"/>
</dbReference>
<organism evidence="7 8">
    <name type="scientific">Sphagnum jensenii</name>
    <dbReference type="NCBI Taxonomy" id="128206"/>
    <lineage>
        <taxon>Eukaryota</taxon>
        <taxon>Viridiplantae</taxon>
        <taxon>Streptophyta</taxon>
        <taxon>Embryophyta</taxon>
        <taxon>Bryophyta</taxon>
        <taxon>Sphagnophytina</taxon>
        <taxon>Sphagnopsida</taxon>
        <taxon>Sphagnales</taxon>
        <taxon>Sphagnaceae</taxon>
        <taxon>Sphagnum</taxon>
    </lineage>
</organism>
<feature type="region of interest" description="Disordered" evidence="5">
    <location>
        <begin position="1"/>
        <end position="151"/>
    </location>
</feature>
<feature type="compositionally biased region" description="Low complexity" evidence="5">
    <location>
        <begin position="136"/>
        <end position="148"/>
    </location>
</feature>
<evidence type="ECO:0000256" key="4">
    <source>
        <dbReference type="ARBA" id="ARBA00023242"/>
    </source>
</evidence>
<dbReference type="InterPro" id="IPR022043">
    <property type="entry name" value="CAF1A_DD"/>
</dbReference>
<reference evidence="7" key="1">
    <citation type="submission" date="2024-03" db="EMBL/GenBank/DDBJ databases">
        <authorList>
            <consortium name="ELIXIR-Norway"/>
            <consortium name="Elixir Norway"/>
        </authorList>
    </citation>
    <scope>NUCLEOTIDE SEQUENCE</scope>
</reference>
<sequence>MVKIKKTSDRTCSDSKKETCKELQTNELKKQQEQEEKEQKKNERESMEVEKDRKKKERDLKRQQDEADKEQRRKERELKRQEEEAEKEQKKKEKEAAERKKQLVIQKQATIMDKLFRRKEPETPAAQPQGADMSRQSLSPLEQSPESSTCSTGSIQMIIAHMDQELTAFQSRNAEELMRLHLATWQSLKKAKASGKLQRWGLRRKPKVTVYRELRLQGSATASCQKAADSGASSHGKSGVTLEMLPTSILKRSRDEDSEELKVEVDREDSDCIVVEDSDENPRKKLCNMRWKLLQFDKSYRPAYYGTFSRTSTTIGPRHPLKKDLTLNYEVDSDEEWEEEDPGESLSDCEDKEDDVDKVDNEIDEDVADGFVVPDGYLSDSEGVHLDDAGTDGDLDTLATEVSCASQELSSSPTALEQEVQKHERLTKLLDNVTKQALIRNRPFIVSMLTLKSVEQHTQTELQCLQALKMQVVLPHLIIVPPNDVQAREESEMEIKTGKVKKTKESRKRRLNKPSSVMRTSSTTVAVIESSVSHLVRRTMSSQRRDIPKILTKGYAWKRLELQNQM</sequence>
<comment type="subcellular location">
    <subcellularLocation>
        <location evidence="1">Nucleus</location>
    </subcellularLocation>
</comment>
<evidence type="ECO:0000256" key="1">
    <source>
        <dbReference type="ARBA" id="ARBA00004123"/>
    </source>
</evidence>
<dbReference type="PANTHER" id="PTHR15272:SF0">
    <property type="entry name" value="CHROMATIN ASSEMBLY FACTOR 1 SUBUNIT A"/>
    <property type="match status" value="1"/>
</dbReference>
<evidence type="ECO:0000313" key="7">
    <source>
        <dbReference type="EMBL" id="CAK9860511.1"/>
    </source>
</evidence>
<keyword evidence="3" id="KW-0234">DNA repair</keyword>
<evidence type="ECO:0000256" key="2">
    <source>
        <dbReference type="ARBA" id="ARBA00022763"/>
    </source>
</evidence>
<feature type="compositionally biased region" description="Basic and acidic residues" evidence="5">
    <location>
        <begin position="27"/>
        <end position="101"/>
    </location>
</feature>
<name>A0ABP1ADA2_9BRYO</name>
<keyword evidence="8" id="KW-1185">Reference proteome</keyword>
<evidence type="ECO:0000313" key="8">
    <source>
        <dbReference type="Proteomes" id="UP001497522"/>
    </source>
</evidence>
<dbReference type="EMBL" id="OZ023712">
    <property type="protein sequence ID" value="CAK9860511.1"/>
    <property type="molecule type" value="Genomic_DNA"/>
</dbReference>